<keyword evidence="3" id="KW-1185">Reference proteome</keyword>
<keyword evidence="1" id="KW-0472">Membrane</keyword>
<protein>
    <submittedName>
        <fullName evidence="2">Uncharacterized protein</fullName>
    </submittedName>
</protein>
<dbReference type="Proteomes" id="UP000199372">
    <property type="component" value="Unassembled WGS sequence"/>
</dbReference>
<evidence type="ECO:0000313" key="3">
    <source>
        <dbReference type="Proteomes" id="UP000199372"/>
    </source>
</evidence>
<feature type="transmembrane region" description="Helical" evidence="1">
    <location>
        <begin position="25"/>
        <end position="48"/>
    </location>
</feature>
<organism evidence="2 3">
    <name type="scientific">Palleronia pelagia</name>
    <dbReference type="NCBI Taxonomy" id="387096"/>
    <lineage>
        <taxon>Bacteria</taxon>
        <taxon>Pseudomonadati</taxon>
        <taxon>Pseudomonadota</taxon>
        <taxon>Alphaproteobacteria</taxon>
        <taxon>Rhodobacterales</taxon>
        <taxon>Roseobacteraceae</taxon>
        <taxon>Palleronia</taxon>
    </lineage>
</organism>
<accession>A0A1H8K2R6</accession>
<proteinExistence type="predicted"/>
<name>A0A1H8K2R6_9RHOB</name>
<dbReference type="AlphaFoldDB" id="A0A1H8K2R6"/>
<gene>
    <name evidence="2" type="ORF">SAMN04488011_10768</name>
</gene>
<keyword evidence="1" id="KW-0812">Transmembrane</keyword>
<sequence>MEEVKDMSAPDTDVKKQQRRHKFPLVGMAWMVVWAAVLLIGLIVYLSLSGNEPGNETPIDEESATE</sequence>
<evidence type="ECO:0000256" key="1">
    <source>
        <dbReference type="SAM" id="Phobius"/>
    </source>
</evidence>
<dbReference type="EMBL" id="FOCM01000007">
    <property type="protein sequence ID" value="SEN87125.1"/>
    <property type="molecule type" value="Genomic_DNA"/>
</dbReference>
<reference evidence="3" key="1">
    <citation type="submission" date="2016-10" db="EMBL/GenBank/DDBJ databases">
        <authorList>
            <person name="Varghese N."/>
            <person name="Submissions S."/>
        </authorList>
    </citation>
    <scope>NUCLEOTIDE SEQUENCE [LARGE SCALE GENOMIC DNA]</scope>
    <source>
        <strain evidence="3">DSM 26893</strain>
    </source>
</reference>
<evidence type="ECO:0000313" key="2">
    <source>
        <dbReference type="EMBL" id="SEN87125.1"/>
    </source>
</evidence>
<keyword evidence="1" id="KW-1133">Transmembrane helix</keyword>